<dbReference type="RefSeq" id="XP_052121106.1">
    <property type="nucleotide sequence ID" value="XM_052265146.1"/>
</dbReference>
<dbReference type="AlphaFoldDB" id="A0A9C6TR90"/>
<dbReference type="OrthoDB" id="10660563at2759"/>
<evidence type="ECO:0000256" key="1">
    <source>
        <dbReference type="SAM" id="MobiDB-lite"/>
    </source>
</evidence>
<name>A0A9C6TR90_FRAOC</name>
<proteinExistence type="predicted"/>
<reference evidence="3" key="1">
    <citation type="submission" date="2025-08" db="UniProtKB">
        <authorList>
            <consortium name="RefSeq"/>
        </authorList>
    </citation>
    <scope>IDENTIFICATION</scope>
    <source>
        <tissue evidence="3">Whole organism</tissue>
    </source>
</reference>
<protein>
    <submittedName>
        <fullName evidence="3">Aspartate and glycine-rich protein-like</fullName>
    </submittedName>
</protein>
<dbReference type="Proteomes" id="UP000504606">
    <property type="component" value="Unplaced"/>
</dbReference>
<dbReference type="KEGG" id="foc:113212108"/>
<feature type="region of interest" description="Disordered" evidence="1">
    <location>
        <begin position="1"/>
        <end position="171"/>
    </location>
</feature>
<feature type="compositionally biased region" description="Basic and acidic residues" evidence="1">
    <location>
        <begin position="1"/>
        <end position="12"/>
    </location>
</feature>
<accession>A0A9C6TR90</accession>
<keyword evidence="2" id="KW-1185">Reference proteome</keyword>
<evidence type="ECO:0000313" key="2">
    <source>
        <dbReference type="Proteomes" id="UP000504606"/>
    </source>
</evidence>
<feature type="compositionally biased region" description="Acidic residues" evidence="1">
    <location>
        <begin position="118"/>
        <end position="137"/>
    </location>
</feature>
<sequence>MSPQEMKELPKDEQDDQNEVGVLISDDEDIAGDEPEPPGEPDPELVNVEVEEVDDVPQEIEEGHADDEEEEDEDEDEEDEDEEDVDDDEDDDSSEGRKEEDDDSDDEDEEDDKRPFNDSDDDDMDEDDDDSDDDEEAGGYNAAKKGISVKRNNFSKGKVMPGASFPLTSGQGYKGDIEDLIRAAAQAEEGESSTGKEEVVNLDRLDHEIHAVPEVTIKATDDIECEVVNVIEVENDIEEVIDEDEEEENQSFKDLDVDKVPFLKKSHTVADDEDPPQKRMKNS</sequence>
<dbReference type="GeneID" id="113212108"/>
<feature type="compositionally biased region" description="Acidic residues" evidence="1">
    <location>
        <begin position="100"/>
        <end position="111"/>
    </location>
</feature>
<feature type="compositionally biased region" description="Acidic residues" evidence="1">
    <location>
        <begin position="25"/>
        <end position="93"/>
    </location>
</feature>
<evidence type="ECO:0000313" key="3">
    <source>
        <dbReference type="RefSeq" id="XP_052121106.1"/>
    </source>
</evidence>
<gene>
    <name evidence="3" type="primary">LOC113212108</name>
</gene>
<organism evidence="2 3">
    <name type="scientific">Frankliniella occidentalis</name>
    <name type="common">Western flower thrips</name>
    <name type="synonym">Euthrips occidentalis</name>
    <dbReference type="NCBI Taxonomy" id="133901"/>
    <lineage>
        <taxon>Eukaryota</taxon>
        <taxon>Metazoa</taxon>
        <taxon>Ecdysozoa</taxon>
        <taxon>Arthropoda</taxon>
        <taxon>Hexapoda</taxon>
        <taxon>Insecta</taxon>
        <taxon>Pterygota</taxon>
        <taxon>Neoptera</taxon>
        <taxon>Paraneoptera</taxon>
        <taxon>Thysanoptera</taxon>
        <taxon>Terebrantia</taxon>
        <taxon>Thripoidea</taxon>
        <taxon>Thripidae</taxon>
        <taxon>Frankliniella</taxon>
    </lineage>
</organism>